<evidence type="ECO:0008006" key="3">
    <source>
        <dbReference type="Google" id="ProtNLM"/>
    </source>
</evidence>
<dbReference type="OrthoDB" id="6471039at2759"/>
<name>A0A4Y2JTQ1_ARAVE</name>
<comment type="caution">
    <text evidence="1">The sequence shown here is derived from an EMBL/GenBank/DDBJ whole genome shotgun (WGS) entry which is preliminary data.</text>
</comment>
<protein>
    <recommendedName>
        <fullName evidence="3">DUF4817 domain-containing protein</fullName>
    </recommendedName>
</protein>
<sequence length="89" mass="10039">MPLEKKERALLMKLFYRNGSNLSTAPLVYQRLKDLRKGAMSGQAALKKIITKFQGIRELSVLRGRGQKRISSETAEEVALTMVERVSDS</sequence>
<dbReference type="Proteomes" id="UP000499080">
    <property type="component" value="Unassembled WGS sequence"/>
</dbReference>
<proteinExistence type="predicted"/>
<dbReference type="AlphaFoldDB" id="A0A4Y2JTQ1"/>
<accession>A0A4Y2JTQ1</accession>
<gene>
    <name evidence="1" type="ORF">AVEN_131871_1</name>
</gene>
<evidence type="ECO:0000313" key="2">
    <source>
        <dbReference type="Proteomes" id="UP000499080"/>
    </source>
</evidence>
<dbReference type="EMBL" id="BGPR01111994">
    <property type="protein sequence ID" value="GBM93783.1"/>
    <property type="molecule type" value="Genomic_DNA"/>
</dbReference>
<keyword evidence="2" id="KW-1185">Reference proteome</keyword>
<reference evidence="1 2" key="1">
    <citation type="journal article" date="2019" name="Sci. Rep.">
        <title>Orb-weaving spider Araneus ventricosus genome elucidates the spidroin gene catalogue.</title>
        <authorList>
            <person name="Kono N."/>
            <person name="Nakamura H."/>
            <person name="Ohtoshi R."/>
            <person name="Moran D.A.P."/>
            <person name="Shinohara A."/>
            <person name="Yoshida Y."/>
            <person name="Fujiwara M."/>
            <person name="Mori M."/>
            <person name="Tomita M."/>
            <person name="Arakawa K."/>
        </authorList>
    </citation>
    <scope>NUCLEOTIDE SEQUENCE [LARGE SCALE GENOMIC DNA]</scope>
</reference>
<organism evidence="1 2">
    <name type="scientific">Araneus ventricosus</name>
    <name type="common">Orbweaver spider</name>
    <name type="synonym">Epeira ventricosa</name>
    <dbReference type="NCBI Taxonomy" id="182803"/>
    <lineage>
        <taxon>Eukaryota</taxon>
        <taxon>Metazoa</taxon>
        <taxon>Ecdysozoa</taxon>
        <taxon>Arthropoda</taxon>
        <taxon>Chelicerata</taxon>
        <taxon>Arachnida</taxon>
        <taxon>Araneae</taxon>
        <taxon>Araneomorphae</taxon>
        <taxon>Entelegynae</taxon>
        <taxon>Araneoidea</taxon>
        <taxon>Araneidae</taxon>
        <taxon>Araneus</taxon>
    </lineage>
</organism>
<evidence type="ECO:0000313" key="1">
    <source>
        <dbReference type="EMBL" id="GBM93783.1"/>
    </source>
</evidence>